<evidence type="ECO:0000259" key="4">
    <source>
        <dbReference type="Pfam" id="PF01420"/>
    </source>
</evidence>
<protein>
    <submittedName>
        <fullName evidence="5">Restriction endonuclease S subunit</fullName>
    </submittedName>
</protein>
<sequence length="469" mass="52656">MSAEWPTVQLQDVAELKGGYAFKSEEYTDSGRFVLRTVNIDGSGRITRNGATFVSEEKSKEYERFALQPWDTLFVMVGATLGKTGIVKESDLPALLNQNMWVVRAKDDKVNQRYLYYVFTHKSKDLLAWASGAAREFVRRDDFRTMELALPPREVQDEIANSIGAIDDKIELNRQINQTLEQIAQTIFKNWFVDFEPVKAKIEAKAAGRDPERAAMCAISGLCPNGYKLEPELDQLPPEQYQQLAATAALFPDELVESELGLIPVGWEHQELSALCQFAAGSAFKPEHQGQSEGEYPFIKVSDMNLEGNEIFIRSAQNYIFEPQRKAMNSKLHPSGATVFAKIGVALLSNRRRLLRVPTIVDNNMMSAAPCGGESMSCYLYLLLSSIDFTVFANGTALPYLNVSDLKKIQVVVPSRNSQNQIWDFFNRIASPLFEKIYENSSQSQTLIDLRDSLLPKLISGEAPFYKGV</sequence>
<feature type="domain" description="Type I restriction modification DNA specificity" evidence="4">
    <location>
        <begin position="4"/>
        <end position="182"/>
    </location>
</feature>
<dbReference type="EMBL" id="CP010802">
    <property type="protein sequence ID" value="ALC16378.1"/>
    <property type="molecule type" value="Genomic_DNA"/>
</dbReference>
<dbReference type="RefSeq" id="WP_082351141.1">
    <property type="nucleotide sequence ID" value="NZ_CP010802.1"/>
</dbReference>
<feature type="domain" description="Type I restriction modification DNA specificity" evidence="4">
    <location>
        <begin position="264"/>
        <end position="429"/>
    </location>
</feature>
<dbReference type="REBASE" id="125821">
    <property type="entry name" value="S.DspWTLORF1599P"/>
</dbReference>
<dbReference type="GO" id="GO:0004519">
    <property type="term" value="F:endonuclease activity"/>
    <property type="evidence" value="ECO:0007669"/>
    <property type="project" value="UniProtKB-KW"/>
</dbReference>
<dbReference type="PATRIC" id="fig|1603606.3.peg.1742"/>
<evidence type="ECO:0000256" key="1">
    <source>
        <dbReference type="ARBA" id="ARBA00010923"/>
    </source>
</evidence>
<keyword evidence="5" id="KW-0255">Endonuclease</keyword>
<evidence type="ECO:0000313" key="5">
    <source>
        <dbReference type="EMBL" id="ALC16378.1"/>
    </source>
</evidence>
<dbReference type="Pfam" id="PF01420">
    <property type="entry name" value="Methylase_S"/>
    <property type="match status" value="2"/>
</dbReference>
<evidence type="ECO:0000256" key="3">
    <source>
        <dbReference type="ARBA" id="ARBA00023125"/>
    </source>
</evidence>
<dbReference type="Proteomes" id="UP000057158">
    <property type="component" value="Chromosome"/>
</dbReference>
<keyword evidence="3" id="KW-0238">DNA-binding</keyword>
<dbReference type="GO" id="GO:0009307">
    <property type="term" value="P:DNA restriction-modification system"/>
    <property type="evidence" value="ECO:0007669"/>
    <property type="project" value="UniProtKB-KW"/>
</dbReference>
<evidence type="ECO:0000256" key="2">
    <source>
        <dbReference type="ARBA" id="ARBA00022747"/>
    </source>
</evidence>
<dbReference type="InterPro" id="IPR052021">
    <property type="entry name" value="Type-I_RS_S_subunit"/>
</dbReference>
<comment type="similarity">
    <text evidence="1">Belongs to the type-I restriction system S methylase family.</text>
</comment>
<dbReference type="GO" id="GO:0003677">
    <property type="term" value="F:DNA binding"/>
    <property type="evidence" value="ECO:0007669"/>
    <property type="project" value="UniProtKB-KW"/>
</dbReference>
<keyword evidence="5" id="KW-0540">Nuclease</keyword>
<dbReference type="Gene3D" id="3.90.220.20">
    <property type="entry name" value="DNA methylase specificity domains"/>
    <property type="match status" value="2"/>
</dbReference>
<dbReference type="PANTHER" id="PTHR30408">
    <property type="entry name" value="TYPE-1 RESTRICTION ENZYME ECOKI SPECIFICITY PROTEIN"/>
    <property type="match status" value="1"/>
</dbReference>
<keyword evidence="2" id="KW-0680">Restriction system</keyword>
<evidence type="ECO:0000313" key="6">
    <source>
        <dbReference type="Proteomes" id="UP000057158"/>
    </source>
</evidence>
<dbReference type="PANTHER" id="PTHR30408:SF13">
    <property type="entry name" value="TYPE I RESTRICTION ENZYME HINDI SPECIFICITY SUBUNIT"/>
    <property type="match status" value="1"/>
</dbReference>
<name>A0A0M4CWJ2_9BACT</name>
<reference evidence="5 6" key="1">
    <citation type="submission" date="2015-07" db="EMBL/GenBank/DDBJ databases">
        <title>Isolation and Genomic Characterization of a Novel Halophilic Metal-Reducing Deltaproteobacterium from the Deep Subsurface.</title>
        <authorList>
            <person name="Badalamenti J.P."/>
            <person name="Summers Z.M."/>
            <person name="Gralnick J.A."/>
            <person name="Bond D.R."/>
        </authorList>
    </citation>
    <scope>NUCLEOTIDE SEQUENCE [LARGE SCALE GENOMIC DNA]</scope>
    <source>
        <strain evidence="5 6">WTL</strain>
    </source>
</reference>
<dbReference type="InterPro" id="IPR044946">
    <property type="entry name" value="Restrct_endonuc_typeI_TRD_sf"/>
</dbReference>
<dbReference type="OrthoDB" id="9798929at2"/>
<dbReference type="KEGG" id="des:DSOUD_1600"/>
<dbReference type="SUPFAM" id="SSF116734">
    <property type="entry name" value="DNA methylase specificity domain"/>
    <property type="match status" value="2"/>
</dbReference>
<proteinExistence type="inferred from homology"/>
<dbReference type="STRING" id="1603606.DSOUD_1600"/>
<dbReference type="InterPro" id="IPR000055">
    <property type="entry name" value="Restrct_endonuc_typeI_TRD"/>
</dbReference>
<organism evidence="5 6">
    <name type="scientific">Desulfuromonas soudanensis</name>
    <dbReference type="NCBI Taxonomy" id="1603606"/>
    <lineage>
        <taxon>Bacteria</taxon>
        <taxon>Pseudomonadati</taxon>
        <taxon>Thermodesulfobacteriota</taxon>
        <taxon>Desulfuromonadia</taxon>
        <taxon>Desulfuromonadales</taxon>
        <taxon>Desulfuromonadaceae</taxon>
        <taxon>Desulfuromonas</taxon>
    </lineage>
</organism>
<keyword evidence="6" id="KW-1185">Reference proteome</keyword>
<dbReference type="AlphaFoldDB" id="A0A0M4CWJ2"/>
<accession>A0A0M4CWJ2</accession>
<gene>
    <name evidence="5" type="ORF">DSOUD_1600</name>
</gene>
<keyword evidence="5" id="KW-0378">Hydrolase</keyword>
<dbReference type="CDD" id="cd17278">
    <property type="entry name" value="RMtype1_S_LdeBORF1052P-TRD2-CR2"/>
    <property type="match status" value="1"/>
</dbReference>